<reference evidence="16" key="1">
    <citation type="journal article" date="2023" name="GigaByte">
        <title>Genome assembly of the bearded iris, Iris pallida Lam.</title>
        <authorList>
            <person name="Bruccoleri R.E."/>
            <person name="Oakeley E.J."/>
            <person name="Faust A.M.E."/>
            <person name="Altorfer M."/>
            <person name="Dessus-Babus S."/>
            <person name="Burckhardt D."/>
            <person name="Oertli M."/>
            <person name="Naumann U."/>
            <person name="Petersen F."/>
            <person name="Wong J."/>
        </authorList>
    </citation>
    <scope>NUCLEOTIDE SEQUENCE</scope>
    <source>
        <strain evidence="16">GSM-AAB239-AS_SAM_17_03QT</strain>
    </source>
</reference>
<keyword evidence="5" id="KW-0964">Secreted</keyword>
<evidence type="ECO:0000256" key="5">
    <source>
        <dbReference type="ARBA" id="ARBA00022525"/>
    </source>
</evidence>
<dbReference type="InterPro" id="IPR011050">
    <property type="entry name" value="Pectin_lyase_fold/virulence"/>
</dbReference>
<dbReference type="GO" id="GO:0004650">
    <property type="term" value="F:polygalacturonase activity"/>
    <property type="evidence" value="ECO:0007669"/>
    <property type="project" value="UniProtKB-EC"/>
</dbReference>
<dbReference type="AlphaFoldDB" id="A0AAX6H9C2"/>
<dbReference type="InterPro" id="IPR012334">
    <property type="entry name" value="Pectin_lyas_fold"/>
</dbReference>
<dbReference type="Pfam" id="PF00295">
    <property type="entry name" value="Glyco_hydro_28"/>
    <property type="match status" value="1"/>
</dbReference>
<evidence type="ECO:0000256" key="11">
    <source>
        <dbReference type="ARBA" id="ARBA00034074"/>
    </source>
</evidence>
<comment type="subcellular location">
    <subcellularLocation>
        <location evidence="1">Secreted</location>
        <location evidence="1">Cell wall</location>
    </subcellularLocation>
</comment>
<dbReference type="SUPFAM" id="SSF51126">
    <property type="entry name" value="Pectin lyase-like"/>
    <property type="match status" value="1"/>
</dbReference>
<dbReference type="EMBL" id="JANAVB010011397">
    <property type="protein sequence ID" value="KAJ6837443.1"/>
    <property type="molecule type" value="Genomic_DNA"/>
</dbReference>
<evidence type="ECO:0000256" key="9">
    <source>
        <dbReference type="ARBA" id="ARBA00023295"/>
    </source>
</evidence>
<evidence type="ECO:0000256" key="1">
    <source>
        <dbReference type="ARBA" id="ARBA00004191"/>
    </source>
</evidence>
<dbReference type="Gene3D" id="2.160.20.10">
    <property type="entry name" value="Single-stranded right-handed beta-helix, Pectin lyase-like"/>
    <property type="match status" value="1"/>
</dbReference>
<accession>A0AAX6H9C2</accession>
<feature type="compositionally biased region" description="Low complexity" evidence="14">
    <location>
        <begin position="58"/>
        <end position="71"/>
    </location>
</feature>
<evidence type="ECO:0000256" key="8">
    <source>
        <dbReference type="ARBA" id="ARBA00022801"/>
    </source>
</evidence>
<feature type="compositionally biased region" description="Polar residues" evidence="14">
    <location>
        <begin position="44"/>
        <end position="57"/>
    </location>
</feature>
<keyword evidence="8 13" id="KW-0378">Hydrolase</keyword>
<evidence type="ECO:0000256" key="6">
    <source>
        <dbReference type="ARBA" id="ARBA00022729"/>
    </source>
</evidence>
<dbReference type="PROSITE" id="PS00502">
    <property type="entry name" value="POLYGALACTURONASE"/>
    <property type="match status" value="1"/>
</dbReference>
<evidence type="ECO:0000313" key="16">
    <source>
        <dbReference type="EMBL" id="KAJ6837443.1"/>
    </source>
</evidence>
<name>A0AAX6H9C2_IRIPA</name>
<dbReference type="SMART" id="SM00710">
    <property type="entry name" value="PbH1"/>
    <property type="match status" value="5"/>
</dbReference>
<evidence type="ECO:0000256" key="2">
    <source>
        <dbReference type="ARBA" id="ARBA00008834"/>
    </source>
</evidence>
<keyword evidence="6 15" id="KW-0732">Signal</keyword>
<evidence type="ECO:0000256" key="15">
    <source>
        <dbReference type="SAM" id="SignalP"/>
    </source>
</evidence>
<evidence type="ECO:0000256" key="3">
    <source>
        <dbReference type="ARBA" id="ARBA00012736"/>
    </source>
</evidence>
<feature type="signal peptide" evidence="15">
    <location>
        <begin position="1"/>
        <end position="36"/>
    </location>
</feature>
<keyword evidence="9 13" id="KW-0326">Glycosidase</keyword>
<protein>
    <recommendedName>
        <fullName evidence="3">endo-polygalacturonase</fullName>
        <ecNumber evidence="3">3.2.1.15</ecNumber>
    </recommendedName>
</protein>
<dbReference type="PANTHER" id="PTHR31375">
    <property type="match status" value="1"/>
</dbReference>
<keyword evidence="17" id="KW-1185">Reference proteome</keyword>
<dbReference type="GO" id="GO:0005975">
    <property type="term" value="P:carbohydrate metabolic process"/>
    <property type="evidence" value="ECO:0007669"/>
    <property type="project" value="InterPro"/>
</dbReference>
<comment type="similarity">
    <text evidence="2 13">Belongs to the glycosyl hydrolase 28 family.</text>
</comment>
<evidence type="ECO:0000256" key="13">
    <source>
        <dbReference type="RuleBase" id="RU361169"/>
    </source>
</evidence>
<dbReference type="InterPro" id="IPR006626">
    <property type="entry name" value="PbH1"/>
</dbReference>
<evidence type="ECO:0000256" key="14">
    <source>
        <dbReference type="SAM" id="MobiDB-lite"/>
    </source>
</evidence>
<keyword evidence="10" id="KW-0961">Cell wall biogenesis/degradation</keyword>
<evidence type="ECO:0000256" key="7">
    <source>
        <dbReference type="ARBA" id="ARBA00022737"/>
    </source>
</evidence>
<dbReference type="GO" id="GO:0071555">
    <property type="term" value="P:cell wall organization"/>
    <property type="evidence" value="ECO:0007669"/>
    <property type="project" value="UniProtKB-KW"/>
</dbReference>
<organism evidence="16 17">
    <name type="scientific">Iris pallida</name>
    <name type="common">Sweet iris</name>
    <dbReference type="NCBI Taxonomy" id="29817"/>
    <lineage>
        <taxon>Eukaryota</taxon>
        <taxon>Viridiplantae</taxon>
        <taxon>Streptophyta</taxon>
        <taxon>Embryophyta</taxon>
        <taxon>Tracheophyta</taxon>
        <taxon>Spermatophyta</taxon>
        <taxon>Magnoliopsida</taxon>
        <taxon>Liliopsida</taxon>
        <taxon>Asparagales</taxon>
        <taxon>Iridaceae</taxon>
        <taxon>Iridoideae</taxon>
        <taxon>Irideae</taxon>
        <taxon>Iris</taxon>
    </lineage>
</organism>
<keyword evidence="4" id="KW-0134">Cell wall</keyword>
<keyword evidence="7" id="KW-0677">Repeat</keyword>
<sequence>MVLLSGSSYIVKNGRRNGAAALFLLLLVLSSSSSSAADVPPPGNQSVPSTVYFSSTSPPKNMMMMPRTTTTGRRKKRRLQQQMSITDHFGALGDGSTDDTQAFEQAWSRACSSQSGAVVHVPPGKVYLLRPITLAGPCKSTVKMLIAGTIVAPSDPDSWAGLDNRRWLYFHHVNKLILTGGGTIDGRGQRWWASSCKINATNPCRHAPTAVTFHRIKQLKLQDLTLRDSQQMHMAFNRCSRVAASRLKVAAPANSPNTDGIHISSSNNVIIEYSQISTGDDCISIVGNSSNVHITDIVCGPGHGISIGSLGKSNSLNQVRNIHIDGALISNTKNGVRIKTWQGGRGYANDITFHNIVMRNVSNPIIIDQYYCDSKIPCQNQTSAIKVDNISFIGIKGTSATKDAMKFACSDTCPCENIYLEDIQLFLDSGEDTTAYCWKASGLSSGLVHPPSCLSVTNGLVIEQNIVIDNAFHPMEK</sequence>
<dbReference type="EC" id="3.2.1.15" evidence="3"/>
<evidence type="ECO:0000256" key="10">
    <source>
        <dbReference type="ARBA" id="ARBA00023316"/>
    </source>
</evidence>
<feature type="region of interest" description="Disordered" evidence="14">
    <location>
        <begin position="36"/>
        <end position="77"/>
    </location>
</feature>
<dbReference type="InterPro" id="IPR000743">
    <property type="entry name" value="Glyco_hydro_28"/>
</dbReference>
<comment type="catalytic activity">
    <reaction evidence="11">
        <text>(1,4-alpha-D-galacturonosyl)n+m + H2O = (1,4-alpha-D-galacturonosyl)n + (1,4-alpha-D-galacturonosyl)m.</text>
        <dbReference type="EC" id="3.2.1.15"/>
    </reaction>
</comment>
<comment type="caution">
    <text evidence="16">The sequence shown here is derived from an EMBL/GenBank/DDBJ whole genome shotgun (WGS) entry which is preliminary data.</text>
</comment>
<evidence type="ECO:0000256" key="12">
    <source>
        <dbReference type="PROSITE-ProRule" id="PRU10052"/>
    </source>
</evidence>
<proteinExistence type="inferred from homology"/>
<evidence type="ECO:0000313" key="17">
    <source>
        <dbReference type="Proteomes" id="UP001140949"/>
    </source>
</evidence>
<feature type="active site" evidence="12">
    <location>
        <position position="303"/>
    </location>
</feature>
<gene>
    <name evidence="16" type="ORF">M6B38_120860</name>
</gene>
<dbReference type="FunFam" id="2.160.20.10:FF:000032">
    <property type="entry name" value="Pectin lyase-like superfamily protein"/>
    <property type="match status" value="1"/>
</dbReference>
<feature type="chain" id="PRO_5043590150" description="endo-polygalacturonase" evidence="15">
    <location>
        <begin position="37"/>
        <end position="477"/>
    </location>
</feature>
<dbReference type="Proteomes" id="UP001140949">
    <property type="component" value="Unassembled WGS sequence"/>
</dbReference>
<reference evidence="16" key="2">
    <citation type="submission" date="2023-04" db="EMBL/GenBank/DDBJ databases">
        <authorList>
            <person name="Bruccoleri R.E."/>
            <person name="Oakeley E.J."/>
            <person name="Faust A.-M."/>
            <person name="Dessus-Babus S."/>
            <person name="Altorfer M."/>
            <person name="Burckhardt D."/>
            <person name="Oertli M."/>
            <person name="Naumann U."/>
            <person name="Petersen F."/>
            <person name="Wong J."/>
        </authorList>
    </citation>
    <scope>NUCLEOTIDE SEQUENCE</scope>
    <source>
        <strain evidence="16">GSM-AAB239-AS_SAM_17_03QT</strain>
        <tissue evidence="16">Leaf</tissue>
    </source>
</reference>
<evidence type="ECO:0000256" key="4">
    <source>
        <dbReference type="ARBA" id="ARBA00022512"/>
    </source>
</evidence>